<dbReference type="STRING" id="237258.SAMN04489756_10143"/>
<dbReference type="GO" id="GO:0016787">
    <property type="term" value="F:hydrolase activity"/>
    <property type="evidence" value="ECO:0007669"/>
    <property type="project" value="UniProtKB-KW"/>
</dbReference>
<dbReference type="Pfam" id="PF10566">
    <property type="entry name" value="Glyco_hydro_97"/>
    <property type="match status" value="1"/>
</dbReference>
<dbReference type="PATRIC" id="fig|237258.4.peg.2315"/>
<dbReference type="Gene3D" id="2.70.98.10">
    <property type="match status" value="1"/>
</dbReference>
<evidence type="ECO:0000256" key="3">
    <source>
        <dbReference type="ARBA" id="ARBA00022837"/>
    </source>
</evidence>
<dbReference type="InterPro" id="IPR052720">
    <property type="entry name" value="Glycosyl_hydrolase_97"/>
</dbReference>
<keyword evidence="9" id="KW-1185">Reference proteome</keyword>
<evidence type="ECO:0000259" key="5">
    <source>
        <dbReference type="Pfam" id="PF10566"/>
    </source>
</evidence>
<evidence type="ECO:0000259" key="7">
    <source>
        <dbReference type="Pfam" id="PF14509"/>
    </source>
</evidence>
<feature type="domain" description="Glycosyl-hydrolase 97 C-terminal oligomerisation" evidence="7">
    <location>
        <begin position="616"/>
        <end position="717"/>
    </location>
</feature>
<feature type="signal peptide" evidence="4">
    <location>
        <begin position="1"/>
        <end position="20"/>
    </location>
</feature>
<dbReference type="Pfam" id="PF14509">
    <property type="entry name" value="GH97_C"/>
    <property type="match status" value="1"/>
</dbReference>
<evidence type="ECO:0000313" key="8">
    <source>
        <dbReference type="EMBL" id="OEL11284.1"/>
    </source>
</evidence>
<keyword evidence="3" id="KW-0106">Calcium</keyword>
<dbReference type="EMBL" id="MKGI01000043">
    <property type="protein sequence ID" value="OEL11284.1"/>
    <property type="molecule type" value="Genomic_DNA"/>
</dbReference>
<dbReference type="PANTHER" id="PTHR35803">
    <property type="entry name" value="GLUCAN 1,4-ALPHA-GLUCOSIDASE SUSB-RELATED"/>
    <property type="match status" value="1"/>
</dbReference>
<dbReference type="OrthoDB" id="57532at2"/>
<accession>A0A1E5UED6</accession>
<dbReference type="InterPro" id="IPR014718">
    <property type="entry name" value="GH-type_carb-bd"/>
</dbReference>
<dbReference type="FunFam" id="3.20.20.70:FF:000220">
    <property type="entry name" value="Glucan 1,4-alpha-glucosidase SusB"/>
    <property type="match status" value="1"/>
</dbReference>
<evidence type="ECO:0000256" key="1">
    <source>
        <dbReference type="ARBA" id="ARBA00001913"/>
    </source>
</evidence>
<keyword evidence="4" id="KW-0732">Signal</keyword>
<evidence type="ECO:0000256" key="4">
    <source>
        <dbReference type="SAM" id="SignalP"/>
    </source>
</evidence>
<dbReference type="SUPFAM" id="SSF51445">
    <property type="entry name" value="(Trans)glycosidases"/>
    <property type="match status" value="1"/>
</dbReference>
<dbReference type="Gene3D" id="3.20.20.70">
    <property type="entry name" value="Aldolase class I"/>
    <property type="match status" value="1"/>
</dbReference>
<name>A0A1E5UED6_9FLAO</name>
<evidence type="ECO:0000259" key="6">
    <source>
        <dbReference type="Pfam" id="PF14508"/>
    </source>
</evidence>
<dbReference type="InterPro" id="IPR013785">
    <property type="entry name" value="Aldolase_TIM"/>
</dbReference>
<feature type="domain" description="Glycosyl-hydrolase 97 N-terminal" evidence="6">
    <location>
        <begin position="23"/>
        <end position="306"/>
    </location>
</feature>
<comment type="subunit">
    <text evidence="2">Monomer.</text>
</comment>
<dbReference type="InterPro" id="IPR029483">
    <property type="entry name" value="GH97_C"/>
</dbReference>
<dbReference type="Pfam" id="PF14508">
    <property type="entry name" value="GH97_N"/>
    <property type="match status" value="1"/>
</dbReference>
<feature type="domain" description="Glycosyl-hydrolase 97 catalytic" evidence="5">
    <location>
        <begin position="324"/>
        <end position="521"/>
    </location>
</feature>
<dbReference type="PANTHER" id="PTHR35803:SF1">
    <property type="entry name" value="GLUCAN 1,4-ALPHA-GLUCOSIDASE SUSB"/>
    <property type="match status" value="1"/>
</dbReference>
<evidence type="ECO:0000313" key="9">
    <source>
        <dbReference type="Proteomes" id="UP000095601"/>
    </source>
</evidence>
<dbReference type="InterPro" id="IPR019563">
    <property type="entry name" value="GH97_catalytic"/>
</dbReference>
<dbReference type="KEGG" id="cnr:EB819_04050"/>
<comment type="caution">
    <text evidence="8">The sequence shown here is derived from an EMBL/GenBank/DDBJ whole genome shotgun (WGS) entry which is preliminary data.</text>
</comment>
<dbReference type="InterPro" id="IPR029486">
    <property type="entry name" value="GH97_N"/>
</dbReference>
<dbReference type="InterPro" id="IPR017853">
    <property type="entry name" value="GH"/>
</dbReference>
<dbReference type="AlphaFoldDB" id="A0A1E5UED6"/>
<sequence length="720" mass="82528">MKLIKTSALLALLSVAGINAQSLKSPDGNFEMNFQLKNGVPYYHLNYKGKTVIEDSKLGLRLIKDNTIAFDNVNKLPDGKNLNSDFEKIAENRDSKNENWAPVLGEKKYYTNHYNELSVTLNQPNEDRKIIVKFRLFNDGLGFRYEFPQQKNLNYFVVKEEDTEFNFPYDLKSWWVPADYDTQEYRPTTSLVSQISTKWESSFDSNASQTLVKNAVQSPLMLKKEVSGKEKPLYINLAEAAVINYPASHLEVDSENFDFKTHLTPDAQGAKGYMQTPAVTPWRTVIVSEKAEEVLDSKMIFNLNEPTKYTDTSWIHPVKYIGVWWQMFVPNRGTWNYTNIDNVHLGVTDYSKTKPNGTHAANNDNVKKYIDFASKHGFDAVLVEGWNEGWEDWFGKSKEFVFDFITPYPDFDIKMLNEYAHSKNVKLIMHHETSASATNYERWLDPAFKLMKEHGYDAVKTGYVGNIIPRGEHHYSQWMINHYQRVVDKAAEYKIMVNSHESVRPSGLSRTYPNWIAAEAARGTEFEAMGGNNPDHTTILPFTRFMGGPMDYTPGIFQTQYNYYDANSKNFANTTLAKQLGLYVVMYSPLQMACDLPENYERHLDAFQFIKDVAVDWDDTKILSAEPGDYIHTARKAKGSENWFVGGVTDENARDFTVDFSFLEKGKKYEATIYEDGKDADYVKNPQAYNIYKKVVTNGSKIKVHLARSGGYAISLKPIK</sequence>
<protein>
    <submittedName>
        <fullName evidence="8">Glycoside hydrolase 97 family protein</fullName>
    </submittedName>
</protein>
<dbReference type="GO" id="GO:0030246">
    <property type="term" value="F:carbohydrate binding"/>
    <property type="evidence" value="ECO:0007669"/>
    <property type="project" value="InterPro"/>
</dbReference>
<dbReference type="Proteomes" id="UP000095601">
    <property type="component" value="Unassembled WGS sequence"/>
</dbReference>
<feature type="chain" id="PRO_5009186878" evidence="4">
    <location>
        <begin position="21"/>
        <end position="720"/>
    </location>
</feature>
<gene>
    <name evidence="8" type="ORF">BHF72_2154</name>
</gene>
<organism evidence="8 9">
    <name type="scientific">Cloacibacterium normanense</name>
    <dbReference type="NCBI Taxonomy" id="237258"/>
    <lineage>
        <taxon>Bacteria</taxon>
        <taxon>Pseudomonadati</taxon>
        <taxon>Bacteroidota</taxon>
        <taxon>Flavobacteriia</taxon>
        <taxon>Flavobacteriales</taxon>
        <taxon>Weeksellaceae</taxon>
    </lineage>
</organism>
<keyword evidence="8" id="KW-0378">Hydrolase</keyword>
<evidence type="ECO:0000256" key="2">
    <source>
        <dbReference type="ARBA" id="ARBA00011245"/>
    </source>
</evidence>
<proteinExistence type="predicted"/>
<comment type="cofactor">
    <cofactor evidence="1">
        <name>Ca(2+)</name>
        <dbReference type="ChEBI" id="CHEBI:29108"/>
    </cofactor>
</comment>
<reference evidence="8 9" key="1">
    <citation type="submission" date="2016-09" db="EMBL/GenBank/DDBJ databases">
        <authorList>
            <person name="Capua I."/>
            <person name="De Benedictis P."/>
            <person name="Joannis T."/>
            <person name="Lombin L.H."/>
            <person name="Cattoli G."/>
        </authorList>
    </citation>
    <scope>NUCLEOTIDE SEQUENCE [LARGE SCALE GENOMIC DNA]</scope>
    <source>
        <strain evidence="8 9">NRS-1</strain>
    </source>
</reference>
<dbReference type="RefSeq" id="WP_069798262.1">
    <property type="nucleotide sequence ID" value="NZ_CP034157.1"/>
</dbReference>